<dbReference type="RefSeq" id="XP_075087557.1">
    <property type="nucleotide sequence ID" value="XM_075231456.1"/>
</dbReference>
<organism evidence="1 2">
    <name type="scientific">Nicotiana tabacum</name>
    <name type="common">Common tobacco</name>
    <dbReference type="NCBI Taxonomy" id="4097"/>
    <lineage>
        <taxon>Eukaryota</taxon>
        <taxon>Viridiplantae</taxon>
        <taxon>Streptophyta</taxon>
        <taxon>Embryophyta</taxon>
        <taxon>Tracheophyta</taxon>
        <taxon>Spermatophyta</taxon>
        <taxon>Magnoliopsida</taxon>
        <taxon>eudicotyledons</taxon>
        <taxon>Gunneridae</taxon>
        <taxon>Pentapetalae</taxon>
        <taxon>asterids</taxon>
        <taxon>lamiids</taxon>
        <taxon>Solanales</taxon>
        <taxon>Solanaceae</taxon>
        <taxon>Nicotianoideae</taxon>
        <taxon>Nicotianeae</taxon>
        <taxon>Nicotiana</taxon>
    </lineage>
</organism>
<sequence length="713" mass="81127">MTKLEGELGVIKSIPVSLQLADQTTILPEGIIEDILVRVDKFVFPVDFIVVDMEVNKEEVPLILRRPFLCTGRAILDIYEGQIILKVGNEKVVFQMKRMMKYPSDEASSYSCFKLNIVGEVPEKYNFDKLVGDTQERCITHSSTVENEDPKIKKEAEALETEDQVVDEEELKEEAAKPNVELKVLPTHCTQERKLVELLKKHRKAICWSIADIQLVLERCEATHLVLNREKCHFMVKEGIVLGHKVTTQGIEVDGAKVDVIARLPPSTSVKSIRSFLGYGGFYRRFIKNFSSITKRLTAFLVKYVNFVFNVECLRAFELIKENLISAPIMVTPEWSQPFEIMCDASDVAVGAVQGQRKDKIFRPIYYARRTLNDAQVKYATTEKEFLVVVFTFDKFRSYMVGSKVIIFSIVAVSERPPWYVDVANFLPRGYLPLDLSRDQRCVPEGEMASILSHCHDRVVGGNYGGNRTTAKFATLMSKYGVAHKTRTLYHDQTSGQVEVSNSEPKRIIEKMVSASRKDWSVKLEEALWAYRTTFKTTIGTSPFKLVYGILCHILIEIENKAYWAIKMLNIDLSLTGTMELSKKRKTASASTSGQAGTSQSRASASAHRYDPNKFDSWEAQELFRSKTSKKPIPERGIDIGSLQNDCPRVYKELVRQGMGVFCEEPDEANLMGVREFYGNFPEHENHVCTVRKKSVNFSKEAIRRAYHLPEYV</sequence>
<reference evidence="2" key="2">
    <citation type="submission" date="2025-08" db="UniProtKB">
        <authorList>
            <consortium name="RefSeq"/>
        </authorList>
    </citation>
    <scope>IDENTIFICATION</scope>
    <source>
        <tissue evidence="2">Leaf</tissue>
    </source>
</reference>
<keyword evidence="1" id="KW-1185">Reference proteome</keyword>
<evidence type="ECO:0000313" key="2">
    <source>
        <dbReference type="RefSeq" id="XP_075087557.1"/>
    </source>
</evidence>
<accession>A0AC58SRF7</accession>
<gene>
    <name evidence="2" type="primary">LOC142169576</name>
</gene>
<dbReference type="Proteomes" id="UP000790787">
    <property type="component" value="Chromosome 15"/>
</dbReference>
<proteinExistence type="predicted"/>
<evidence type="ECO:0000313" key="1">
    <source>
        <dbReference type="Proteomes" id="UP000790787"/>
    </source>
</evidence>
<reference evidence="1" key="1">
    <citation type="journal article" date="2014" name="Nat. Commun.">
        <title>The tobacco genome sequence and its comparison with those of tomato and potato.</title>
        <authorList>
            <person name="Sierro N."/>
            <person name="Battey J.N."/>
            <person name="Ouadi S."/>
            <person name="Bakaher N."/>
            <person name="Bovet L."/>
            <person name="Willig A."/>
            <person name="Goepfert S."/>
            <person name="Peitsch M.C."/>
            <person name="Ivanov N.V."/>
        </authorList>
    </citation>
    <scope>NUCLEOTIDE SEQUENCE [LARGE SCALE GENOMIC DNA]</scope>
</reference>
<protein>
    <submittedName>
        <fullName evidence="2">Uncharacterized protein LOC142169576</fullName>
    </submittedName>
</protein>
<name>A0AC58SRF7_TOBAC</name>